<organism evidence="3 4">
    <name type="scientific">Plasmodium fragile</name>
    <dbReference type="NCBI Taxonomy" id="5857"/>
    <lineage>
        <taxon>Eukaryota</taxon>
        <taxon>Sar</taxon>
        <taxon>Alveolata</taxon>
        <taxon>Apicomplexa</taxon>
        <taxon>Aconoidasida</taxon>
        <taxon>Haemosporida</taxon>
        <taxon>Plasmodiidae</taxon>
        <taxon>Plasmodium</taxon>
        <taxon>Plasmodium (Plasmodium)</taxon>
    </lineage>
</organism>
<evidence type="ECO:0000256" key="1">
    <source>
        <dbReference type="SAM" id="MobiDB-lite"/>
    </source>
</evidence>
<accession>A0A0D9QJ98</accession>
<dbReference type="EMBL" id="KQ001711">
    <property type="protein sequence ID" value="KJP85801.1"/>
    <property type="molecule type" value="Genomic_DNA"/>
</dbReference>
<name>A0A0D9QJ98_PLAFR</name>
<feature type="compositionally biased region" description="Acidic residues" evidence="1">
    <location>
        <begin position="88"/>
        <end position="102"/>
    </location>
</feature>
<dbReference type="InterPro" id="IPR022089">
    <property type="entry name" value="Plasmodium-antigen_C"/>
</dbReference>
<protein>
    <recommendedName>
        <fullName evidence="2">Tryptophan/threonine-rich plasmodium antigen C-terminal domain-containing protein</fullName>
    </recommendedName>
</protein>
<feature type="region of interest" description="Disordered" evidence="1">
    <location>
        <begin position="77"/>
        <end position="115"/>
    </location>
</feature>
<feature type="compositionally biased region" description="Low complexity" evidence="1">
    <location>
        <begin position="7"/>
        <end position="20"/>
    </location>
</feature>
<evidence type="ECO:0000313" key="4">
    <source>
        <dbReference type="Proteomes" id="UP000054561"/>
    </source>
</evidence>
<evidence type="ECO:0000313" key="3">
    <source>
        <dbReference type="EMBL" id="KJP85801.1"/>
    </source>
</evidence>
<gene>
    <name evidence="3" type="ORF">AK88_04560</name>
</gene>
<dbReference type="Proteomes" id="UP000054561">
    <property type="component" value="Unassembled WGS sequence"/>
</dbReference>
<dbReference type="OrthoDB" id="385119at2759"/>
<feature type="compositionally biased region" description="Basic and acidic residues" evidence="1">
    <location>
        <begin position="529"/>
        <end position="541"/>
    </location>
</feature>
<sequence>MANLKKTTSSSGLLQGASQSRNGKVESAPRSFFSKRVAILFIVSAYIFLKHQHDLQGQGGEQLAKVQVPNRVARSLAKETVSQSEHEGELEDVEWEEGEDSGEYTPAGETEGEEYVEGEYEIQEEGYPDEDWEGESVQGGGEEYLEGESVLGEGEEYSEGESVQGDVYLEGSYEAQDGGYFEEESGVDVERMEEEYIVQGHDVNENLDAHYGWDLGYGAWGDLGDVYEDEDAVVEEETQEKEDYDIDDSQYKDWDTFKHALEMSWFRFEDKLNKSRSAFMKEKDKEISKWFNLIQSRWMNYSQLTSVGEDAKNILTVNANAGEGKKWFDKEVRNHMDSLFKNWMEGAYADLVNTLKNDMKRFKEKHIKGWLLHLWKQREEYVDYEALEYMTAAEFLDLVKSQGWFSQIPGIENKIKELIEWFVPKEKEYLQYEESNWAKWKKVRLGMTSWICKVLSVKRLTKEEWTQFVNENTFGSTFECENIIQEGGLELRVTRSLAELLSDGSTSTRTLKLGSPSKKCNEEISTPPHVEEVQDKQDDKEKYRKMAEESYKQKVEERYKTMMSDDMPIRVPRSRHNHKHLGLPNLSEDDLIQLLKVLPPPPEALKRRLGIVPGSSADKRFPFDSPQQMLDFLKLMNDQHNLMSGDDSCCSVGESAEEQEEQYPSIVKELISNVSNLAPVILPAIPPLLMMIIGTQKTYILLYTLSLLKDAYNFIQQRSE</sequence>
<keyword evidence="4" id="KW-1185">Reference proteome</keyword>
<dbReference type="RefSeq" id="XP_012337593.1">
    <property type="nucleotide sequence ID" value="XM_012482170.1"/>
</dbReference>
<dbReference type="AlphaFoldDB" id="A0A0D9QJ98"/>
<dbReference type="VEuPathDB" id="PlasmoDB:AK88_04560"/>
<dbReference type="GeneID" id="24269874"/>
<feature type="region of interest" description="Disordered" evidence="1">
    <location>
        <begin position="1"/>
        <end position="26"/>
    </location>
</feature>
<feature type="domain" description="Tryptophan/threonine-rich plasmodium antigen C-terminal" evidence="2">
    <location>
        <begin position="253"/>
        <end position="468"/>
    </location>
</feature>
<proteinExistence type="predicted"/>
<reference evidence="3 4" key="1">
    <citation type="submission" date="2014-03" db="EMBL/GenBank/DDBJ databases">
        <title>The Genome Sequence of Plasmodium fragile nilgiri.</title>
        <authorList>
            <consortium name="The Broad Institute Genomics Platform"/>
            <consortium name="The Broad Institute Genome Sequencing Center for Infectious Disease"/>
            <person name="Neafsey D."/>
            <person name="Duraisingh M."/>
            <person name="Young S.K."/>
            <person name="Zeng Q."/>
            <person name="Gargeya S."/>
            <person name="Abouelleil A."/>
            <person name="Alvarado L."/>
            <person name="Chapman S.B."/>
            <person name="Gainer-Dewar J."/>
            <person name="Goldberg J."/>
            <person name="Griggs A."/>
            <person name="Gujja S."/>
            <person name="Hansen M."/>
            <person name="Howarth C."/>
            <person name="Imamovic A."/>
            <person name="Larimer J."/>
            <person name="Pearson M."/>
            <person name="Poon T.W."/>
            <person name="Priest M."/>
            <person name="Roberts A."/>
            <person name="Saif S."/>
            <person name="Shea T."/>
            <person name="Sykes S."/>
            <person name="Wortman J."/>
            <person name="Nusbaum C."/>
            <person name="Birren B."/>
        </authorList>
    </citation>
    <scope>NUCLEOTIDE SEQUENCE [LARGE SCALE GENOMIC DNA]</scope>
    <source>
        <strain evidence="4">nilgiri</strain>
    </source>
</reference>
<evidence type="ECO:0000259" key="2">
    <source>
        <dbReference type="Pfam" id="PF12319"/>
    </source>
</evidence>
<feature type="region of interest" description="Disordered" evidence="1">
    <location>
        <begin position="508"/>
        <end position="541"/>
    </location>
</feature>
<dbReference type="Pfam" id="PF12319">
    <property type="entry name" value="TryThrA_C"/>
    <property type="match status" value="1"/>
</dbReference>